<dbReference type="Proteomes" id="UP000887578">
    <property type="component" value="Unplaced"/>
</dbReference>
<evidence type="ECO:0000313" key="2">
    <source>
        <dbReference type="WBParaSite" id="PDA_v2.g3346.t1"/>
    </source>
</evidence>
<dbReference type="AlphaFoldDB" id="A0A914QWA2"/>
<evidence type="ECO:0000313" key="1">
    <source>
        <dbReference type="Proteomes" id="UP000887578"/>
    </source>
</evidence>
<protein>
    <submittedName>
        <fullName evidence="2">Uncharacterized protein</fullName>
    </submittedName>
</protein>
<dbReference type="WBParaSite" id="PDA_v2.g3346.t1">
    <property type="protein sequence ID" value="PDA_v2.g3346.t1"/>
    <property type="gene ID" value="PDA_v2.g3346"/>
</dbReference>
<keyword evidence="1" id="KW-1185">Reference proteome</keyword>
<name>A0A914QWA2_9BILA</name>
<accession>A0A914QWA2</accession>
<organism evidence="1 2">
    <name type="scientific">Panagrolaimus davidi</name>
    <dbReference type="NCBI Taxonomy" id="227884"/>
    <lineage>
        <taxon>Eukaryota</taxon>
        <taxon>Metazoa</taxon>
        <taxon>Ecdysozoa</taxon>
        <taxon>Nematoda</taxon>
        <taxon>Chromadorea</taxon>
        <taxon>Rhabditida</taxon>
        <taxon>Tylenchina</taxon>
        <taxon>Panagrolaimomorpha</taxon>
        <taxon>Panagrolaimoidea</taxon>
        <taxon>Panagrolaimidae</taxon>
        <taxon>Panagrolaimus</taxon>
    </lineage>
</organism>
<proteinExistence type="predicted"/>
<sequence>MSLPNVNGFGDGQNGCPVGYGPNNAPQFINQPSLYYTREQYHQQQPIPHRNVLENSPLITNPRQNSAVPVTHPINKSLEDINTYEMVQILDESGWNPNLTNDSPLVYETFEISSAANEQDFFEQQRNVNVNVAIFNLQNAFQPHQNSPPAHFPLFPQENRIVVNVEDINASGARPPSSPIGKRPVGRLLPIAEEAEKANLVKELANLKKVCDQILKANIEIFSVEEKNWVEQVLKQQNNL</sequence>
<reference evidence="2" key="1">
    <citation type="submission" date="2022-11" db="UniProtKB">
        <authorList>
            <consortium name="WormBaseParasite"/>
        </authorList>
    </citation>
    <scope>IDENTIFICATION</scope>
</reference>